<dbReference type="Proteomes" id="UP001066276">
    <property type="component" value="Chromosome 4_2"/>
</dbReference>
<name>A0AAV7SR67_PLEWA</name>
<dbReference type="FunFam" id="3.40.1000.30:FF:000001">
    <property type="entry name" value="F-box only protein 7"/>
    <property type="match status" value="1"/>
</dbReference>
<evidence type="ECO:0000313" key="13">
    <source>
        <dbReference type="EMBL" id="KAJ1166565.1"/>
    </source>
</evidence>
<feature type="region of interest" description="Disordered" evidence="11">
    <location>
        <begin position="487"/>
        <end position="515"/>
    </location>
</feature>
<evidence type="ECO:0000256" key="6">
    <source>
        <dbReference type="ARBA" id="ARBA00022490"/>
    </source>
</evidence>
<keyword evidence="8" id="KW-0496">Mitochondrion</keyword>
<comment type="subcellular location">
    <subcellularLocation>
        <location evidence="3">Cytoplasm</location>
        <location evidence="3">Cytosol</location>
    </subcellularLocation>
    <subcellularLocation>
        <location evidence="2">Mitochondrion</location>
    </subcellularLocation>
    <subcellularLocation>
        <location evidence="1">Nucleus</location>
    </subcellularLocation>
</comment>
<dbReference type="InterPro" id="IPR036047">
    <property type="entry name" value="F-box-like_dom_sf"/>
</dbReference>
<dbReference type="GO" id="GO:1903599">
    <property type="term" value="P:positive regulation of autophagy of mitochondrion"/>
    <property type="evidence" value="ECO:0007669"/>
    <property type="project" value="TreeGrafter"/>
</dbReference>
<dbReference type="GO" id="GO:0005739">
    <property type="term" value="C:mitochondrion"/>
    <property type="evidence" value="ECO:0007669"/>
    <property type="project" value="UniProtKB-SubCell"/>
</dbReference>
<feature type="compositionally biased region" description="Basic and acidic residues" evidence="11">
    <location>
        <begin position="506"/>
        <end position="515"/>
    </location>
</feature>
<proteinExistence type="predicted"/>
<dbReference type="Gene3D" id="3.40.1000.30">
    <property type="match status" value="1"/>
</dbReference>
<dbReference type="PROSITE" id="PS50181">
    <property type="entry name" value="FBOX"/>
    <property type="match status" value="1"/>
</dbReference>
<reference evidence="13" key="1">
    <citation type="journal article" date="2022" name="bioRxiv">
        <title>Sequencing and chromosome-scale assembly of the giantPleurodeles waltlgenome.</title>
        <authorList>
            <person name="Brown T."/>
            <person name="Elewa A."/>
            <person name="Iarovenko S."/>
            <person name="Subramanian E."/>
            <person name="Araus A.J."/>
            <person name="Petzold A."/>
            <person name="Susuki M."/>
            <person name="Suzuki K.-i.T."/>
            <person name="Hayashi T."/>
            <person name="Toyoda A."/>
            <person name="Oliveira C."/>
            <person name="Osipova E."/>
            <person name="Leigh N.D."/>
            <person name="Simon A."/>
            <person name="Yun M.H."/>
        </authorList>
    </citation>
    <scope>NUCLEOTIDE SEQUENCE</scope>
    <source>
        <strain evidence="13">20211129_DDA</strain>
        <tissue evidence="13">Liver</tissue>
    </source>
</reference>
<evidence type="ECO:0000256" key="2">
    <source>
        <dbReference type="ARBA" id="ARBA00004173"/>
    </source>
</evidence>
<dbReference type="FunFam" id="1.20.1280.50:FF:000010">
    <property type="entry name" value="F-box only protein 7"/>
    <property type="match status" value="1"/>
</dbReference>
<keyword evidence="5" id="KW-0488">Methylation</keyword>
<evidence type="ECO:0000256" key="8">
    <source>
        <dbReference type="ARBA" id="ARBA00023128"/>
    </source>
</evidence>
<dbReference type="PANTHER" id="PTHR15537:SF2">
    <property type="entry name" value="F-BOX ONLY PROTEIN 7"/>
    <property type="match status" value="1"/>
</dbReference>
<accession>A0AAV7SR67</accession>
<dbReference type="InterPro" id="IPR047118">
    <property type="entry name" value="Fbxo7"/>
</dbReference>
<keyword evidence="7" id="KW-0833">Ubl conjugation pathway</keyword>
<dbReference type="GO" id="GO:0005634">
    <property type="term" value="C:nucleus"/>
    <property type="evidence" value="ECO:0007669"/>
    <property type="project" value="UniProtKB-SubCell"/>
</dbReference>
<comment type="pathway">
    <text evidence="4">Protein modification; protein ubiquitination.</text>
</comment>
<dbReference type="AlphaFoldDB" id="A0AAV7SR67"/>
<evidence type="ECO:0000259" key="12">
    <source>
        <dbReference type="PROSITE" id="PS50181"/>
    </source>
</evidence>
<protein>
    <recommendedName>
        <fullName evidence="10">F-box only protein 7</fullName>
    </recommendedName>
</protein>
<evidence type="ECO:0000256" key="1">
    <source>
        <dbReference type="ARBA" id="ARBA00004123"/>
    </source>
</evidence>
<evidence type="ECO:0000256" key="3">
    <source>
        <dbReference type="ARBA" id="ARBA00004514"/>
    </source>
</evidence>
<dbReference type="Gene3D" id="1.20.1280.50">
    <property type="match status" value="1"/>
</dbReference>
<feature type="domain" description="F-box" evidence="12">
    <location>
        <begin position="327"/>
        <end position="373"/>
    </location>
</feature>
<keyword evidence="9" id="KW-0539">Nucleus</keyword>
<comment type="caution">
    <text evidence="13">The sequence shown here is derived from an EMBL/GenBank/DDBJ whole genome shotgun (WGS) entry which is preliminary data.</text>
</comment>
<evidence type="ECO:0000256" key="7">
    <source>
        <dbReference type="ARBA" id="ARBA00022786"/>
    </source>
</evidence>
<dbReference type="InterPro" id="IPR021625">
    <property type="entry name" value="PI31_Prot_N"/>
</dbReference>
<evidence type="ECO:0000256" key="10">
    <source>
        <dbReference type="ARBA" id="ARBA00073844"/>
    </source>
</evidence>
<dbReference type="PANTHER" id="PTHR15537">
    <property type="entry name" value="F-BOX ONLY PROTEIN 7"/>
    <property type="match status" value="1"/>
</dbReference>
<dbReference type="SUPFAM" id="SSF81383">
    <property type="entry name" value="F-box domain"/>
    <property type="match status" value="1"/>
</dbReference>
<evidence type="ECO:0000256" key="4">
    <source>
        <dbReference type="ARBA" id="ARBA00004906"/>
    </source>
</evidence>
<dbReference type="Pfam" id="PF12937">
    <property type="entry name" value="F-box-like"/>
    <property type="match status" value="1"/>
</dbReference>
<dbReference type="InterPro" id="IPR001810">
    <property type="entry name" value="F-box_dom"/>
</dbReference>
<dbReference type="GO" id="GO:0019901">
    <property type="term" value="F:protein kinase binding"/>
    <property type="evidence" value="ECO:0007669"/>
    <property type="project" value="InterPro"/>
</dbReference>
<dbReference type="GO" id="GO:0005829">
    <property type="term" value="C:cytosol"/>
    <property type="evidence" value="ECO:0007669"/>
    <property type="project" value="UniProtKB-SubCell"/>
</dbReference>
<sequence length="515" mass="57368">MKLRVRVRKQTYRVELEPEEPTLDDLSKKISESLLPSLGYSSDTEFVISLNGKDSLTGKSETLSSCGIISGDLVHVLLPETAAVVLQPQQRPSPSPLLQNSHATPSTPVCCVQGDGAVENQPMGALRTRESCCTDISMESTEVILEDKDFEVTSEEEFMGSYPSDPMLCSEAVDGRVPHSLEMLYHQAGCTGANEALLVVLHLLMLETGYLPQGSEGKAVSMPVTWRGGGVYKLQYTHPLCNDGSATLTCVPMGNLLVVNATLKINNDIKSVKRLQLSPATYINALEQEENAASIYKDLQKLSRLVKDQLVYPLLASARQALNLPDVFGLVVLPLELKLRILRLLDVHSVIALSAVCRDLHVATSDPSLWRFLYQRDFRDSIPRPQETDWKAIYWKKYKQKKEALRWRHMFFQPPPPHPLPLHPCPFYPDPFAPRPLYPPGIIGGEYDQRLILPYADDPINSLLPNMGQASGRFLPFRPNFNPIGSLQDSHPMLPGRAGPRSNRGRPSDIRRAFI</sequence>
<evidence type="ECO:0000256" key="5">
    <source>
        <dbReference type="ARBA" id="ARBA00022481"/>
    </source>
</evidence>
<keyword evidence="14" id="KW-1185">Reference proteome</keyword>
<evidence type="ECO:0000313" key="14">
    <source>
        <dbReference type="Proteomes" id="UP001066276"/>
    </source>
</evidence>
<dbReference type="EMBL" id="JANPWB010000008">
    <property type="protein sequence ID" value="KAJ1166565.1"/>
    <property type="molecule type" value="Genomic_DNA"/>
</dbReference>
<dbReference type="Pfam" id="PF11566">
    <property type="entry name" value="PI31_Prot_N"/>
    <property type="match status" value="1"/>
</dbReference>
<keyword evidence="6" id="KW-0963">Cytoplasm</keyword>
<organism evidence="13 14">
    <name type="scientific">Pleurodeles waltl</name>
    <name type="common">Iberian ribbed newt</name>
    <dbReference type="NCBI Taxonomy" id="8319"/>
    <lineage>
        <taxon>Eukaryota</taxon>
        <taxon>Metazoa</taxon>
        <taxon>Chordata</taxon>
        <taxon>Craniata</taxon>
        <taxon>Vertebrata</taxon>
        <taxon>Euteleostomi</taxon>
        <taxon>Amphibia</taxon>
        <taxon>Batrachia</taxon>
        <taxon>Caudata</taxon>
        <taxon>Salamandroidea</taxon>
        <taxon>Salamandridae</taxon>
        <taxon>Pleurodelinae</taxon>
        <taxon>Pleurodeles</taxon>
    </lineage>
</organism>
<evidence type="ECO:0000256" key="9">
    <source>
        <dbReference type="ARBA" id="ARBA00023242"/>
    </source>
</evidence>
<evidence type="ECO:0000256" key="11">
    <source>
        <dbReference type="SAM" id="MobiDB-lite"/>
    </source>
</evidence>
<gene>
    <name evidence="13" type="ORF">NDU88_006964</name>
</gene>
<dbReference type="CDD" id="cd22087">
    <property type="entry name" value="F-box_FBXO7"/>
    <property type="match status" value="1"/>
</dbReference>